<feature type="non-terminal residue" evidence="2">
    <location>
        <position position="162"/>
    </location>
</feature>
<feature type="region of interest" description="Disordered" evidence="1">
    <location>
        <begin position="11"/>
        <end position="31"/>
    </location>
</feature>
<comment type="caution">
    <text evidence="2">The sequence shown here is derived from an EMBL/GenBank/DDBJ whole genome shotgun (WGS) entry which is preliminary data.</text>
</comment>
<reference evidence="2" key="1">
    <citation type="journal article" date="2014" name="Front. Microbiol.">
        <title>High frequency of phylogenetically diverse reductive dehalogenase-homologous genes in deep subseafloor sedimentary metagenomes.</title>
        <authorList>
            <person name="Kawai M."/>
            <person name="Futagami T."/>
            <person name="Toyoda A."/>
            <person name="Takaki Y."/>
            <person name="Nishi S."/>
            <person name="Hori S."/>
            <person name="Arai W."/>
            <person name="Tsubouchi T."/>
            <person name="Morono Y."/>
            <person name="Uchiyama I."/>
            <person name="Ito T."/>
            <person name="Fujiyama A."/>
            <person name="Inagaki F."/>
            <person name="Takami H."/>
        </authorList>
    </citation>
    <scope>NUCLEOTIDE SEQUENCE</scope>
    <source>
        <strain evidence="2">Expedition CK06-06</strain>
    </source>
</reference>
<protein>
    <submittedName>
        <fullName evidence="2">Uncharacterized protein</fullName>
    </submittedName>
</protein>
<organism evidence="2">
    <name type="scientific">marine sediment metagenome</name>
    <dbReference type="NCBI Taxonomy" id="412755"/>
    <lineage>
        <taxon>unclassified sequences</taxon>
        <taxon>metagenomes</taxon>
        <taxon>ecological metagenomes</taxon>
    </lineage>
</organism>
<gene>
    <name evidence="2" type="ORF">S01H4_62065</name>
</gene>
<dbReference type="AlphaFoldDB" id="X1E6B5"/>
<sequence length="162" mass="18547">HRFSEKIQKQILDKMKKKAKQAKPAKDPEQEYRDSMYWLDKDGCMMLPDGDPAKHKTGFGMPSRAFKKAMVSACRSIEGVNMTLARNAFHIMNEYVPLLNHNFKTFAVPHRRTEPLRIQGKSMDIRSRGEFLSWAAMLPIEYNANVITTEQITNLVNVAGFG</sequence>
<evidence type="ECO:0000256" key="1">
    <source>
        <dbReference type="SAM" id="MobiDB-lite"/>
    </source>
</evidence>
<name>X1E6B5_9ZZZZ</name>
<dbReference type="EMBL" id="BART01036944">
    <property type="protein sequence ID" value="GAH15925.1"/>
    <property type="molecule type" value="Genomic_DNA"/>
</dbReference>
<feature type="non-terminal residue" evidence="2">
    <location>
        <position position="1"/>
    </location>
</feature>
<evidence type="ECO:0000313" key="2">
    <source>
        <dbReference type="EMBL" id="GAH15925.1"/>
    </source>
</evidence>
<proteinExistence type="predicted"/>
<accession>X1E6B5</accession>